<feature type="compositionally biased region" description="Basic and acidic residues" evidence="1">
    <location>
        <begin position="48"/>
        <end position="57"/>
    </location>
</feature>
<dbReference type="Proteomes" id="UP000325780">
    <property type="component" value="Unassembled WGS sequence"/>
</dbReference>
<feature type="region of interest" description="Disordered" evidence="1">
    <location>
        <begin position="1"/>
        <end position="61"/>
    </location>
</feature>
<feature type="compositionally biased region" description="Low complexity" evidence="1">
    <location>
        <begin position="35"/>
        <end position="44"/>
    </location>
</feature>
<keyword evidence="3" id="KW-1185">Reference proteome</keyword>
<name>A0A5N6TR26_ASPAV</name>
<gene>
    <name evidence="2" type="ORF">BDV25DRAFT_12394</name>
</gene>
<feature type="compositionally biased region" description="Basic and acidic residues" evidence="1">
    <location>
        <begin position="1"/>
        <end position="11"/>
    </location>
</feature>
<dbReference type="OrthoDB" id="4509729at2759"/>
<dbReference type="EMBL" id="ML742148">
    <property type="protein sequence ID" value="KAE8148747.1"/>
    <property type="molecule type" value="Genomic_DNA"/>
</dbReference>
<accession>A0A5N6TR26</accession>
<evidence type="ECO:0000256" key="1">
    <source>
        <dbReference type="SAM" id="MobiDB-lite"/>
    </source>
</evidence>
<organism evidence="2 3">
    <name type="scientific">Aspergillus avenaceus</name>
    <dbReference type="NCBI Taxonomy" id="36643"/>
    <lineage>
        <taxon>Eukaryota</taxon>
        <taxon>Fungi</taxon>
        <taxon>Dikarya</taxon>
        <taxon>Ascomycota</taxon>
        <taxon>Pezizomycotina</taxon>
        <taxon>Eurotiomycetes</taxon>
        <taxon>Eurotiomycetidae</taxon>
        <taxon>Eurotiales</taxon>
        <taxon>Aspergillaceae</taxon>
        <taxon>Aspergillus</taxon>
        <taxon>Aspergillus subgen. Circumdati</taxon>
    </lineage>
</organism>
<sequence length="115" mass="12933">MTPDRSVERPRAQPAASVNTLPRAHTTPHIKRSSSSRTPTTADPPDAEAAHKPHELNQETLQYNRQMKTAVTELLNDARVTRGSQGSRCLQNILMEAERDLKANRRESLNMHRAN</sequence>
<evidence type="ECO:0000313" key="3">
    <source>
        <dbReference type="Proteomes" id="UP000325780"/>
    </source>
</evidence>
<reference evidence="2 3" key="1">
    <citation type="submission" date="2019-04" db="EMBL/GenBank/DDBJ databases">
        <title>Friends and foes A comparative genomics study of 23 Aspergillus species from section Flavi.</title>
        <authorList>
            <consortium name="DOE Joint Genome Institute"/>
            <person name="Kjaerbolling I."/>
            <person name="Vesth T."/>
            <person name="Frisvad J.C."/>
            <person name="Nybo J.L."/>
            <person name="Theobald S."/>
            <person name="Kildgaard S."/>
            <person name="Isbrandt T."/>
            <person name="Kuo A."/>
            <person name="Sato A."/>
            <person name="Lyhne E.K."/>
            <person name="Kogle M.E."/>
            <person name="Wiebenga A."/>
            <person name="Kun R.S."/>
            <person name="Lubbers R.J."/>
            <person name="Makela M.R."/>
            <person name="Barry K."/>
            <person name="Chovatia M."/>
            <person name="Clum A."/>
            <person name="Daum C."/>
            <person name="Haridas S."/>
            <person name="He G."/>
            <person name="LaButti K."/>
            <person name="Lipzen A."/>
            <person name="Mondo S."/>
            <person name="Riley R."/>
            <person name="Salamov A."/>
            <person name="Simmons B.A."/>
            <person name="Magnuson J.K."/>
            <person name="Henrissat B."/>
            <person name="Mortensen U.H."/>
            <person name="Larsen T.O."/>
            <person name="Devries R.P."/>
            <person name="Grigoriev I.V."/>
            <person name="Machida M."/>
            <person name="Baker S.E."/>
            <person name="Andersen M.R."/>
        </authorList>
    </citation>
    <scope>NUCLEOTIDE SEQUENCE [LARGE SCALE GENOMIC DNA]</scope>
    <source>
        <strain evidence="2 3">IBT 18842</strain>
    </source>
</reference>
<proteinExistence type="predicted"/>
<protein>
    <submittedName>
        <fullName evidence="2">Uncharacterized protein</fullName>
    </submittedName>
</protein>
<dbReference type="AlphaFoldDB" id="A0A5N6TR26"/>
<evidence type="ECO:0000313" key="2">
    <source>
        <dbReference type="EMBL" id="KAE8148747.1"/>
    </source>
</evidence>